<evidence type="ECO:0000256" key="2">
    <source>
        <dbReference type="ARBA" id="ARBA00022517"/>
    </source>
</evidence>
<dbReference type="InterPro" id="IPR028989">
    <property type="entry name" value="RimP_N"/>
</dbReference>
<keyword evidence="1 3" id="KW-0963">Cytoplasm</keyword>
<dbReference type="Proteomes" id="UP000199651">
    <property type="component" value="Unassembled WGS sequence"/>
</dbReference>
<evidence type="ECO:0000313" key="6">
    <source>
        <dbReference type="Proteomes" id="UP000199651"/>
    </source>
</evidence>
<dbReference type="Gene3D" id="3.30.300.70">
    <property type="entry name" value="RimP-like superfamily, N-terminal"/>
    <property type="match status" value="1"/>
</dbReference>
<dbReference type="InterPro" id="IPR035956">
    <property type="entry name" value="RimP_N_sf"/>
</dbReference>
<dbReference type="SUPFAM" id="SSF75420">
    <property type="entry name" value="YhbC-like, N-terminal domain"/>
    <property type="match status" value="1"/>
</dbReference>
<evidence type="ECO:0000256" key="3">
    <source>
        <dbReference type="HAMAP-Rule" id="MF_01077"/>
    </source>
</evidence>
<dbReference type="InterPro" id="IPR028998">
    <property type="entry name" value="RimP_C"/>
</dbReference>
<dbReference type="Pfam" id="PF02576">
    <property type="entry name" value="RimP_N"/>
    <property type="match status" value="1"/>
</dbReference>
<name>A0A1H0IDG9_9PSEU</name>
<feature type="domain" description="Ribosome maturation factor RimP N-terminal" evidence="4">
    <location>
        <begin position="26"/>
        <end position="99"/>
    </location>
</feature>
<dbReference type="CDD" id="cd01734">
    <property type="entry name" value="YlxS_C"/>
    <property type="match status" value="1"/>
</dbReference>
<gene>
    <name evidence="3" type="primary">rimP</name>
    <name evidence="5" type="ORF">SAMN05192558_102513</name>
</gene>
<dbReference type="RefSeq" id="WP_091371055.1">
    <property type="nucleotide sequence ID" value="NZ_FNDV01000008.1"/>
</dbReference>
<dbReference type="PANTHER" id="PTHR33867">
    <property type="entry name" value="RIBOSOME MATURATION FACTOR RIMP"/>
    <property type="match status" value="1"/>
</dbReference>
<dbReference type="NCBIfam" id="NF000930">
    <property type="entry name" value="PRK00092.2-2"/>
    <property type="match status" value="1"/>
</dbReference>
<protein>
    <recommendedName>
        <fullName evidence="3">Ribosome maturation factor RimP</fullName>
    </recommendedName>
</protein>
<accession>A0A1H0IDG9</accession>
<reference evidence="6" key="1">
    <citation type="submission" date="2016-10" db="EMBL/GenBank/DDBJ databases">
        <authorList>
            <person name="Varghese N."/>
            <person name="Submissions S."/>
        </authorList>
    </citation>
    <scope>NUCLEOTIDE SEQUENCE [LARGE SCALE GENOMIC DNA]</scope>
    <source>
        <strain evidence="6">IBRC-M 10655</strain>
    </source>
</reference>
<comment type="similarity">
    <text evidence="3">Belongs to the RimP family.</text>
</comment>
<dbReference type="EMBL" id="FNJB01000002">
    <property type="protein sequence ID" value="SDO29497.1"/>
    <property type="molecule type" value="Genomic_DNA"/>
</dbReference>
<keyword evidence="2 3" id="KW-0690">Ribosome biogenesis</keyword>
<organism evidence="5 6">
    <name type="scientific">Actinokineospora alba</name>
    <dbReference type="NCBI Taxonomy" id="504798"/>
    <lineage>
        <taxon>Bacteria</taxon>
        <taxon>Bacillati</taxon>
        <taxon>Actinomycetota</taxon>
        <taxon>Actinomycetes</taxon>
        <taxon>Pseudonocardiales</taxon>
        <taxon>Pseudonocardiaceae</taxon>
        <taxon>Actinokineospora</taxon>
    </lineage>
</organism>
<evidence type="ECO:0000259" key="4">
    <source>
        <dbReference type="Pfam" id="PF02576"/>
    </source>
</evidence>
<dbReference type="GO" id="GO:0000028">
    <property type="term" value="P:ribosomal small subunit assembly"/>
    <property type="evidence" value="ECO:0007669"/>
    <property type="project" value="TreeGrafter"/>
</dbReference>
<sequence length="189" mass="20276">MANQRHRDSGTNAAPTNPAAAALEPIVAEAVASTGFELEQLDVAQAGRRRQVKVVVDGDDGVELDEVAAVSRAVSAVLDEHDEVLGGPYTLEVTSPGLDRPLTRPRHWRRAKLRLVKVRPVEGAEFTGRVGAADEEPEGGVEMLVDGKLRRVGYADIAHAVIEVEFKQPPVAELAMLEGRASDGEEDAR</sequence>
<dbReference type="PANTHER" id="PTHR33867:SF1">
    <property type="entry name" value="RIBOSOME MATURATION FACTOR RIMP"/>
    <property type="match status" value="1"/>
</dbReference>
<dbReference type="InterPro" id="IPR003728">
    <property type="entry name" value="Ribosome_maturation_RimP"/>
</dbReference>
<evidence type="ECO:0000256" key="1">
    <source>
        <dbReference type="ARBA" id="ARBA00022490"/>
    </source>
</evidence>
<dbReference type="GO" id="GO:0006412">
    <property type="term" value="P:translation"/>
    <property type="evidence" value="ECO:0007669"/>
    <property type="project" value="TreeGrafter"/>
</dbReference>
<dbReference type="STRING" id="504798.SAMN05421871_108212"/>
<comment type="subcellular location">
    <subcellularLocation>
        <location evidence="3">Cytoplasm</location>
    </subcellularLocation>
</comment>
<evidence type="ECO:0000313" key="5">
    <source>
        <dbReference type="EMBL" id="SDO29497.1"/>
    </source>
</evidence>
<keyword evidence="6" id="KW-1185">Reference proteome</keyword>
<dbReference type="OrthoDB" id="9805006at2"/>
<dbReference type="AlphaFoldDB" id="A0A1H0IDG9"/>
<comment type="function">
    <text evidence="3">Required for maturation of 30S ribosomal subunits.</text>
</comment>
<dbReference type="HAMAP" id="MF_01077">
    <property type="entry name" value="RimP"/>
    <property type="match status" value="1"/>
</dbReference>
<proteinExistence type="inferred from homology"/>
<dbReference type="GO" id="GO:0005829">
    <property type="term" value="C:cytosol"/>
    <property type="evidence" value="ECO:0007669"/>
    <property type="project" value="TreeGrafter"/>
</dbReference>